<keyword evidence="2" id="KW-1185">Reference proteome</keyword>
<protein>
    <submittedName>
        <fullName evidence="1">Uncharacterized protein</fullName>
    </submittedName>
</protein>
<organism evidence="1 2">
    <name type="scientific">Lentilactobacillus parafarraginis F0439</name>
    <dbReference type="NCBI Taxonomy" id="797515"/>
    <lineage>
        <taxon>Bacteria</taxon>
        <taxon>Bacillati</taxon>
        <taxon>Bacillota</taxon>
        <taxon>Bacilli</taxon>
        <taxon>Lactobacillales</taxon>
        <taxon>Lactobacillaceae</taxon>
        <taxon>Lentilactobacillus</taxon>
    </lineage>
</organism>
<evidence type="ECO:0000313" key="2">
    <source>
        <dbReference type="Proteomes" id="UP000004625"/>
    </source>
</evidence>
<accession>G9ZK10</accession>
<reference evidence="1 2" key="1">
    <citation type="submission" date="2011-09" db="EMBL/GenBank/DDBJ databases">
        <authorList>
            <person name="Weinstock G."/>
            <person name="Sodergren E."/>
            <person name="Clifton S."/>
            <person name="Fulton L."/>
            <person name="Fulton B."/>
            <person name="Courtney L."/>
            <person name="Fronick C."/>
            <person name="Harrison M."/>
            <person name="Strong C."/>
            <person name="Farmer C."/>
            <person name="Delahaunty K."/>
            <person name="Markovic C."/>
            <person name="Hall O."/>
            <person name="Minx P."/>
            <person name="Tomlinson C."/>
            <person name="Mitreva M."/>
            <person name="Hou S."/>
            <person name="Chen J."/>
            <person name="Wollam A."/>
            <person name="Pepin K.H."/>
            <person name="Johnson M."/>
            <person name="Bhonagiri V."/>
            <person name="Zhang X."/>
            <person name="Suruliraj S."/>
            <person name="Warren W."/>
            <person name="Chinwalla A."/>
            <person name="Mardis E.R."/>
            <person name="Wilson R.K."/>
        </authorList>
    </citation>
    <scope>NUCLEOTIDE SEQUENCE [LARGE SCALE GENOMIC DNA]</scope>
    <source>
        <strain evidence="1 2">F0439</strain>
    </source>
</reference>
<dbReference type="EMBL" id="AGEY01000006">
    <property type="protein sequence ID" value="EHM01508.1"/>
    <property type="molecule type" value="Genomic_DNA"/>
</dbReference>
<gene>
    <name evidence="1" type="ORF">HMPREF9103_00056</name>
</gene>
<dbReference type="HOGENOM" id="CLU_3271954_0_0_9"/>
<dbReference type="AlphaFoldDB" id="G9ZK10"/>
<name>G9ZK10_9LACO</name>
<evidence type="ECO:0000313" key="1">
    <source>
        <dbReference type="EMBL" id="EHM01508.1"/>
    </source>
</evidence>
<proteinExistence type="predicted"/>
<dbReference type="Proteomes" id="UP000004625">
    <property type="component" value="Unassembled WGS sequence"/>
</dbReference>
<sequence>MRTYTPQLKLLVFVLNSLYQKSASRQQKWVLDLSTHFPFAN</sequence>
<dbReference type="STRING" id="797515.HMPREF9103_00056"/>
<comment type="caution">
    <text evidence="1">The sequence shown here is derived from an EMBL/GenBank/DDBJ whole genome shotgun (WGS) entry which is preliminary data.</text>
</comment>